<proteinExistence type="predicted"/>
<reference evidence="4" key="1">
    <citation type="submission" date="2025-08" db="UniProtKB">
        <authorList>
            <consortium name="RefSeq"/>
        </authorList>
    </citation>
    <scope>IDENTIFICATION</scope>
    <source>
        <tissue evidence="4">Whole organism</tissue>
    </source>
</reference>
<dbReference type="PANTHER" id="PTHR33215">
    <property type="entry name" value="PROTEIN DISTAL ANTENNA"/>
    <property type="match status" value="1"/>
</dbReference>
<sequence length="509" mass="54401">MAHGVMEEWTDRDSCGSEKSPGPAQGSAGASGRVMGSRRIFPPQFKLQVLDSYRQDPDCKGNQRATARKYGIHRRQIQKWLQMESHLRSIASGGGGGGSASSGGGSSMGSPAPSPSPTLEAHGVHAMHAAHAVHAAHAAHALTSALNLSGVVRAGRASRGASPASGSGSPLHVPSPAGSPGPGAPLLAQPLGALGLIHQALGHQVHHNDTLPLAVPVPRLSVSPTLPIKKRWCHSPEQSSATTPPPLQLASDEDDDDEDIDVDGDGTESEASSALDYTTATLSKRRSFSLQFKLAVLDAFRETPQCQGNQRATARAFGINRRQVQKWLGQEPELREEAVSRGGLNRQRLGRWMDQEESEAGCLDLSRKRKLDAASDLDDAETEAKKSRVRPSRDASSPASPTSPAAVASPTSCPRPLALSEVHPSLAPHPLLFRPQPLPQPLPLMPSLPLAIPHLPFNLCAKQYSVDLSLKLSTLEYFNAYQQNLQKCFKPEDFLKPANNPSFLLNSFR</sequence>
<name>A0A6J1S895_FRAOC</name>
<feature type="compositionally biased region" description="Low complexity" evidence="1">
    <location>
        <begin position="20"/>
        <end position="32"/>
    </location>
</feature>
<keyword evidence="3" id="KW-1185">Reference proteome</keyword>
<dbReference type="GeneID" id="113205861"/>
<dbReference type="Pfam" id="PF09607">
    <property type="entry name" value="BrkDBD"/>
    <property type="match status" value="2"/>
</dbReference>
<feature type="compositionally biased region" description="Low complexity" evidence="1">
    <location>
        <begin position="394"/>
        <end position="412"/>
    </location>
</feature>
<feature type="region of interest" description="Disordered" evidence="1">
    <location>
        <begin position="157"/>
        <end position="186"/>
    </location>
</feature>
<feature type="compositionally biased region" description="Acidic residues" evidence="1">
    <location>
        <begin position="251"/>
        <end position="268"/>
    </location>
</feature>
<feature type="region of interest" description="Disordered" evidence="1">
    <location>
        <begin position="373"/>
        <end position="414"/>
    </location>
</feature>
<dbReference type="InterPro" id="IPR018586">
    <property type="entry name" value="Brinker_DNA-bd"/>
</dbReference>
<feature type="compositionally biased region" description="Gly residues" evidence="1">
    <location>
        <begin position="92"/>
        <end position="107"/>
    </location>
</feature>
<dbReference type="GO" id="GO:0043565">
    <property type="term" value="F:sequence-specific DNA binding"/>
    <property type="evidence" value="ECO:0007669"/>
    <property type="project" value="InterPro"/>
</dbReference>
<dbReference type="InterPro" id="IPR010921">
    <property type="entry name" value="Trp_repressor/repl_initiator"/>
</dbReference>
<gene>
    <name evidence="4" type="primary">LOC113205861</name>
</gene>
<dbReference type="Gene3D" id="1.10.10.60">
    <property type="entry name" value="Homeodomain-like"/>
    <property type="match status" value="2"/>
</dbReference>
<evidence type="ECO:0000313" key="4">
    <source>
        <dbReference type="RefSeq" id="XP_026277419.1"/>
    </source>
</evidence>
<evidence type="ECO:0000259" key="2">
    <source>
        <dbReference type="Pfam" id="PF09607"/>
    </source>
</evidence>
<dbReference type="RefSeq" id="XP_026277419.1">
    <property type="nucleotide sequence ID" value="XM_026421634.2"/>
</dbReference>
<evidence type="ECO:0000256" key="1">
    <source>
        <dbReference type="SAM" id="MobiDB-lite"/>
    </source>
</evidence>
<accession>A0A6J1S895</accession>
<feature type="domain" description="Brinker DNA-binding" evidence="2">
    <location>
        <begin position="284"/>
        <end position="336"/>
    </location>
</feature>
<protein>
    <submittedName>
        <fullName evidence="4">Uncharacterized protein LOC113205861</fullName>
    </submittedName>
</protein>
<dbReference type="Proteomes" id="UP000504606">
    <property type="component" value="Unplaced"/>
</dbReference>
<dbReference type="KEGG" id="foc:113205861"/>
<dbReference type="InterPro" id="IPR051839">
    <property type="entry name" value="RD_transcriptional_regulator"/>
</dbReference>
<dbReference type="OrthoDB" id="7764420at2759"/>
<organism evidence="3 4">
    <name type="scientific">Frankliniella occidentalis</name>
    <name type="common">Western flower thrips</name>
    <name type="synonym">Euthrips occidentalis</name>
    <dbReference type="NCBI Taxonomy" id="133901"/>
    <lineage>
        <taxon>Eukaryota</taxon>
        <taxon>Metazoa</taxon>
        <taxon>Ecdysozoa</taxon>
        <taxon>Arthropoda</taxon>
        <taxon>Hexapoda</taxon>
        <taxon>Insecta</taxon>
        <taxon>Pterygota</taxon>
        <taxon>Neoptera</taxon>
        <taxon>Paraneoptera</taxon>
        <taxon>Thysanoptera</taxon>
        <taxon>Terebrantia</taxon>
        <taxon>Thripoidea</taxon>
        <taxon>Thripidae</taxon>
        <taxon>Frankliniella</taxon>
    </lineage>
</organism>
<feature type="region of interest" description="Disordered" evidence="1">
    <location>
        <begin position="89"/>
        <end position="120"/>
    </location>
</feature>
<feature type="compositionally biased region" description="Low complexity" evidence="1">
    <location>
        <begin position="157"/>
        <end position="176"/>
    </location>
</feature>
<feature type="region of interest" description="Disordered" evidence="1">
    <location>
        <begin position="233"/>
        <end position="274"/>
    </location>
</feature>
<feature type="compositionally biased region" description="Basic and acidic residues" evidence="1">
    <location>
        <begin position="1"/>
        <end position="16"/>
    </location>
</feature>
<dbReference type="AlphaFoldDB" id="A0A6J1S895"/>
<feature type="domain" description="Brinker DNA-binding" evidence="2">
    <location>
        <begin position="36"/>
        <end position="89"/>
    </location>
</feature>
<dbReference type="SUPFAM" id="SSF48295">
    <property type="entry name" value="TrpR-like"/>
    <property type="match status" value="1"/>
</dbReference>
<evidence type="ECO:0000313" key="3">
    <source>
        <dbReference type="Proteomes" id="UP000504606"/>
    </source>
</evidence>
<feature type="region of interest" description="Disordered" evidence="1">
    <location>
        <begin position="1"/>
        <end position="38"/>
    </location>
</feature>
<dbReference type="PANTHER" id="PTHR33215:SF13">
    <property type="entry name" value="PROTEIN DISTAL ANTENNA"/>
    <property type="match status" value="1"/>
</dbReference>